<dbReference type="PANTHER" id="PTHR21084:SF1">
    <property type="entry name" value="DENSE INCISORS"/>
    <property type="match status" value="1"/>
</dbReference>
<reference evidence="2" key="2">
    <citation type="journal article" date="2007" name="PLoS Biol.">
        <title>Survey sequencing and comparative analysis of the elephant shark (Callorhinchus milii) genome.</title>
        <authorList>
            <person name="Venkatesh B."/>
            <person name="Kirkness E.F."/>
            <person name="Loh Y.H."/>
            <person name="Halpern A.L."/>
            <person name="Lee A.P."/>
            <person name="Johnson J."/>
            <person name="Dandona N."/>
            <person name="Viswanathan L.D."/>
            <person name="Tay A."/>
            <person name="Venter J.C."/>
            <person name="Strausberg R.L."/>
            <person name="Brenner S."/>
        </authorList>
    </citation>
    <scope>NUCLEOTIDE SEQUENCE [LARGE SCALE GENOMIC DNA]</scope>
</reference>
<dbReference type="InParanoid" id="A0A4W3K6L9"/>
<dbReference type="PANTHER" id="PTHR21084">
    <property type="entry name" value="DENSE INCISORS"/>
    <property type="match status" value="1"/>
</dbReference>
<proteinExistence type="predicted"/>
<evidence type="ECO:0000313" key="2">
    <source>
        <dbReference type="Proteomes" id="UP000314986"/>
    </source>
</evidence>
<dbReference type="InterPro" id="IPR026698">
    <property type="entry name" value="UPF_C3orf38"/>
</dbReference>
<keyword evidence="2" id="KW-1185">Reference proteome</keyword>
<reference evidence="1" key="4">
    <citation type="submission" date="2025-08" db="UniProtKB">
        <authorList>
            <consortium name="Ensembl"/>
        </authorList>
    </citation>
    <scope>IDENTIFICATION</scope>
</reference>
<dbReference type="AlphaFoldDB" id="A0A4W3K6L9"/>
<dbReference type="OMA" id="PYSENNW"/>
<dbReference type="STRING" id="7868.ENSCMIP00000047028"/>
<dbReference type="GeneTree" id="ENSGT00390000000367"/>
<sequence>AALGDWVTGRGKVFFKCDGLFCLLLDAIGMVLNCSQSAEELLKRRKVLRKTIFQYLIKHEVPVLSSLDKQQLIDKALYYWSDQGRKRRIPKIPAVIYTPKPVQKTDLQAQAQPQKEPVENPDGRVFSEQFGQWFFELLNSQNPLFGRPPGDWGPQHFWDDAVLYFSYCTHEERLEEHHGASVVSQRLVSLVKDERLLFNPNLSADGLKCTSSSHGLIALAVAGTVHNGPQCLGLFEQAFGLIRSSVGVCNWKIKFSKLHIKALSNQKSNLLPCVSVQVTMLQQYLNELHASSKFGVL</sequence>
<evidence type="ECO:0000313" key="1">
    <source>
        <dbReference type="Ensembl" id="ENSCMIP00000047028.1"/>
    </source>
</evidence>
<reference evidence="2" key="1">
    <citation type="journal article" date="2006" name="Science">
        <title>Ancient noncoding elements conserved in the human genome.</title>
        <authorList>
            <person name="Venkatesh B."/>
            <person name="Kirkness E.F."/>
            <person name="Loh Y.H."/>
            <person name="Halpern A.L."/>
            <person name="Lee A.P."/>
            <person name="Johnson J."/>
            <person name="Dandona N."/>
            <person name="Viswanathan L.D."/>
            <person name="Tay A."/>
            <person name="Venter J.C."/>
            <person name="Strausberg R.L."/>
            <person name="Brenner S."/>
        </authorList>
    </citation>
    <scope>NUCLEOTIDE SEQUENCE [LARGE SCALE GENOMIC DNA]</scope>
</reference>
<dbReference type="Pfam" id="PF15008">
    <property type="entry name" value="DUF4518"/>
    <property type="match status" value="1"/>
</dbReference>
<organism evidence="1 2">
    <name type="scientific">Callorhinchus milii</name>
    <name type="common">Ghost shark</name>
    <dbReference type="NCBI Taxonomy" id="7868"/>
    <lineage>
        <taxon>Eukaryota</taxon>
        <taxon>Metazoa</taxon>
        <taxon>Chordata</taxon>
        <taxon>Craniata</taxon>
        <taxon>Vertebrata</taxon>
        <taxon>Chondrichthyes</taxon>
        <taxon>Holocephali</taxon>
        <taxon>Chimaeriformes</taxon>
        <taxon>Callorhinchidae</taxon>
        <taxon>Callorhinchus</taxon>
    </lineage>
</organism>
<dbReference type="Proteomes" id="UP000314986">
    <property type="component" value="Unassembled WGS sequence"/>
</dbReference>
<reference evidence="2" key="3">
    <citation type="journal article" date="2014" name="Nature">
        <title>Elephant shark genome provides unique insights into gnathostome evolution.</title>
        <authorList>
            <consortium name="International Elephant Shark Genome Sequencing Consortium"/>
            <person name="Venkatesh B."/>
            <person name="Lee A.P."/>
            <person name="Ravi V."/>
            <person name="Maurya A.K."/>
            <person name="Lian M.M."/>
            <person name="Swann J.B."/>
            <person name="Ohta Y."/>
            <person name="Flajnik M.F."/>
            <person name="Sutoh Y."/>
            <person name="Kasahara M."/>
            <person name="Hoon S."/>
            <person name="Gangu V."/>
            <person name="Roy S.W."/>
            <person name="Irimia M."/>
            <person name="Korzh V."/>
            <person name="Kondrychyn I."/>
            <person name="Lim Z.W."/>
            <person name="Tay B.H."/>
            <person name="Tohari S."/>
            <person name="Kong K.W."/>
            <person name="Ho S."/>
            <person name="Lorente-Galdos B."/>
            <person name="Quilez J."/>
            <person name="Marques-Bonet T."/>
            <person name="Raney B.J."/>
            <person name="Ingham P.W."/>
            <person name="Tay A."/>
            <person name="Hillier L.W."/>
            <person name="Minx P."/>
            <person name="Boehm T."/>
            <person name="Wilson R.K."/>
            <person name="Brenner S."/>
            <person name="Warren W.C."/>
        </authorList>
    </citation>
    <scope>NUCLEOTIDE SEQUENCE [LARGE SCALE GENOMIC DNA]</scope>
</reference>
<name>A0A4W3K6L9_CALMI</name>
<accession>A0A4W3K6L9</accession>
<protein>
    <submittedName>
        <fullName evidence="1">Uncharacterized protein</fullName>
    </submittedName>
</protein>
<dbReference type="Ensembl" id="ENSCMIT00000047693.1">
    <property type="protein sequence ID" value="ENSCMIP00000047028.1"/>
    <property type="gene ID" value="ENSCMIG00000019306.1"/>
</dbReference>
<reference evidence="1" key="5">
    <citation type="submission" date="2025-09" db="UniProtKB">
        <authorList>
            <consortium name="Ensembl"/>
        </authorList>
    </citation>
    <scope>IDENTIFICATION</scope>
</reference>